<accession>A0AAN6DT67</accession>
<feature type="compositionally biased region" description="Polar residues" evidence="6">
    <location>
        <begin position="710"/>
        <end position="724"/>
    </location>
</feature>
<dbReference type="EMBL" id="MU404357">
    <property type="protein sequence ID" value="KAI1610757.1"/>
    <property type="molecule type" value="Genomic_DNA"/>
</dbReference>
<evidence type="ECO:0000259" key="7">
    <source>
        <dbReference type="PROSITE" id="PS50048"/>
    </source>
</evidence>
<dbReference type="GO" id="GO:0000981">
    <property type="term" value="F:DNA-binding transcription factor activity, RNA polymerase II-specific"/>
    <property type="evidence" value="ECO:0007669"/>
    <property type="project" value="InterPro"/>
</dbReference>
<dbReference type="InterPro" id="IPR001138">
    <property type="entry name" value="Zn2Cys6_DnaBD"/>
</dbReference>
<name>A0AAN6DT67_9EURO</name>
<sequence>MRVELCTGSHPRSMEEPDLARPRPRQQATPLQRASRRALAACELCRWKKVRCDARGGHPCSICVFESVQCVLSPKRPRKSSHRHSNPRPPPRLLPGDNLALSSMAEHDTSPERNEAVTATQPQPSPVLAGFNTVADITIESPFNLEDPQNWRSNGLEQTVPPSHTSLRLSRHLASRSSSASSGPCVSDLPAWVKPLPSSMAEEDVEYLQVKGALTLPDAELLDACLRSYFQNVQPLFPIVNPFDILSIVKGTKTDDKLSLLLLQALIFVGSTWVDVRLVRRIGFLSRKAFRRSVHQKLRLLYGADYEDDRICLIQTFVLWTFWFEGPNENKDAWHWIGIALSLSRTISLHQAAPNLLLGTSMHRLRRRLWWGLVTRDTIGSFALSRSPRIMEVDHDVPMLEVDDFDFHHATDVLPGAVPSTLRQQRAHAQQCVSFVQLMHICGKIFKAAYPELESGKTAVLYSRHQLEGSDKMATKRISLNTDQLRAYEKDLELWRQGVSDELWHTTPFPPSPRAMEKAELAHRGLLAMTYYAALLNLHRPQMLPAVTVSSSIEPADRGPPDKSRAIVRFAARQITQIAMGFYEENLVESLSATCITCLIPASINHIFDMTSLDNAIRSEAYQRLEQCKAIFQAFSEQQFGGVWALHLIDYIINRLELRKQQSKVTDPSKQPASIGLGRNVDHGEVVPPNMAQDRTENTSIIDMVSSIYSSGQGSRDDSLSSNGLVGPNENDGLTSDTTTIALEPATRYPNGIFDNDLPPLALDQPLPDDLAAFLGPDLSWLDFASASDNVDGMNWTDNDPV</sequence>
<feature type="region of interest" description="Disordered" evidence="6">
    <location>
        <begin position="662"/>
        <end position="697"/>
    </location>
</feature>
<feature type="compositionally biased region" description="Basic and acidic residues" evidence="6">
    <location>
        <begin position="105"/>
        <end position="115"/>
    </location>
</feature>
<dbReference type="PROSITE" id="PS50048">
    <property type="entry name" value="ZN2_CY6_FUNGAL_2"/>
    <property type="match status" value="1"/>
</dbReference>
<keyword evidence="3" id="KW-0238">DNA-binding</keyword>
<feature type="compositionally biased region" description="Polar residues" evidence="6">
    <location>
        <begin position="663"/>
        <end position="672"/>
    </location>
</feature>
<dbReference type="AlphaFoldDB" id="A0AAN6DT67"/>
<dbReference type="CDD" id="cd12148">
    <property type="entry name" value="fungal_TF_MHR"/>
    <property type="match status" value="1"/>
</dbReference>
<feature type="region of interest" description="Disordered" evidence="6">
    <location>
        <begin position="710"/>
        <end position="737"/>
    </location>
</feature>
<evidence type="ECO:0000313" key="8">
    <source>
        <dbReference type="EMBL" id="KAI1610757.1"/>
    </source>
</evidence>
<dbReference type="PANTHER" id="PTHR47425">
    <property type="entry name" value="FARB-RELATED"/>
    <property type="match status" value="1"/>
</dbReference>
<evidence type="ECO:0000313" key="9">
    <source>
        <dbReference type="Proteomes" id="UP001203852"/>
    </source>
</evidence>
<keyword evidence="5" id="KW-0539">Nucleus</keyword>
<evidence type="ECO:0000256" key="3">
    <source>
        <dbReference type="ARBA" id="ARBA00023125"/>
    </source>
</evidence>
<dbReference type="SMART" id="SM00906">
    <property type="entry name" value="Fungal_trans"/>
    <property type="match status" value="1"/>
</dbReference>
<gene>
    <name evidence="8" type="ORF">EDD36DRAFT_490026</name>
</gene>
<dbReference type="GO" id="GO:0003677">
    <property type="term" value="F:DNA binding"/>
    <property type="evidence" value="ECO:0007669"/>
    <property type="project" value="UniProtKB-KW"/>
</dbReference>
<dbReference type="Pfam" id="PF00172">
    <property type="entry name" value="Zn_clus"/>
    <property type="match status" value="1"/>
</dbReference>
<proteinExistence type="predicted"/>
<evidence type="ECO:0000256" key="2">
    <source>
        <dbReference type="ARBA" id="ARBA00023015"/>
    </source>
</evidence>
<dbReference type="GO" id="GO:0008270">
    <property type="term" value="F:zinc ion binding"/>
    <property type="evidence" value="ECO:0007669"/>
    <property type="project" value="InterPro"/>
</dbReference>
<keyword evidence="4" id="KW-0804">Transcription</keyword>
<dbReference type="InterPro" id="IPR036864">
    <property type="entry name" value="Zn2-C6_fun-type_DNA-bd_sf"/>
</dbReference>
<keyword evidence="2" id="KW-0805">Transcription regulation</keyword>
<feature type="compositionally biased region" description="Basic residues" evidence="6">
    <location>
        <begin position="75"/>
        <end position="86"/>
    </location>
</feature>
<feature type="region of interest" description="Disordered" evidence="6">
    <location>
        <begin position="146"/>
        <end position="185"/>
    </location>
</feature>
<feature type="compositionally biased region" description="Polar residues" evidence="6">
    <location>
        <begin position="150"/>
        <end position="162"/>
    </location>
</feature>
<evidence type="ECO:0000256" key="6">
    <source>
        <dbReference type="SAM" id="MobiDB-lite"/>
    </source>
</evidence>
<protein>
    <submittedName>
        <fullName evidence="8">Fungal-specific transcription factor domain-containing protein</fullName>
    </submittedName>
</protein>
<keyword evidence="1" id="KW-0479">Metal-binding</keyword>
<dbReference type="SUPFAM" id="SSF57701">
    <property type="entry name" value="Zn2/Cys6 DNA-binding domain"/>
    <property type="match status" value="1"/>
</dbReference>
<dbReference type="Gene3D" id="4.10.240.10">
    <property type="entry name" value="Zn(2)-C6 fungal-type DNA-binding domain"/>
    <property type="match status" value="1"/>
</dbReference>
<dbReference type="Proteomes" id="UP001203852">
    <property type="component" value="Unassembled WGS sequence"/>
</dbReference>
<evidence type="ECO:0000256" key="4">
    <source>
        <dbReference type="ARBA" id="ARBA00023163"/>
    </source>
</evidence>
<feature type="domain" description="Zn(2)-C6 fungal-type" evidence="7">
    <location>
        <begin position="41"/>
        <end position="72"/>
    </location>
</feature>
<keyword evidence="9" id="KW-1185">Reference proteome</keyword>
<feature type="region of interest" description="Disordered" evidence="6">
    <location>
        <begin position="1"/>
        <end position="32"/>
    </location>
</feature>
<evidence type="ECO:0000256" key="5">
    <source>
        <dbReference type="ARBA" id="ARBA00023242"/>
    </source>
</evidence>
<dbReference type="Pfam" id="PF04082">
    <property type="entry name" value="Fungal_trans"/>
    <property type="match status" value="1"/>
</dbReference>
<dbReference type="SMART" id="SM00066">
    <property type="entry name" value="GAL4"/>
    <property type="match status" value="1"/>
</dbReference>
<dbReference type="InterPro" id="IPR052761">
    <property type="entry name" value="Fungal_Detox/Toxin_TFs"/>
</dbReference>
<dbReference type="InterPro" id="IPR007219">
    <property type="entry name" value="XnlR_reg_dom"/>
</dbReference>
<organism evidence="8 9">
    <name type="scientific">Exophiala viscosa</name>
    <dbReference type="NCBI Taxonomy" id="2486360"/>
    <lineage>
        <taxon>Eukaryota</taxon>
        <taxon>Fungi</taxon>
        <taxon>Dikarya</taxon>
        <taxon>Ascomycota</taxon>
        <taxon>Pezizomycotina</taxon>
        <taxon>Eurotiomycetes</taxon>
        <taxon>Chaetothyriomycetidae</taxon>
        <taxon>Chaetothyriales</taxon>
        <taxon>Herpotrichiellaceae</taxon>
        <taxon>Exophiala</taxon>
    </lineage>
</organism>
<feature type="compositionally biased region" description="Basic and acidic residues" evidence="6">
    <location>
        <begin position="12"/>
        <end position="21"/>
    </location>
</feature>
<dbReference type="PANTHER" id="PTHR47425:SF3">
    <property type="entry name" value="ZN(II)2CYS6 TRANSCRIPTION FACTOR (EUROFUNG)"/>
    <property type="match status" value="1"/>
</dbReference>
<feature type="region of interest" description="Disordered" evidence="6">
    <location>
        <begin position="74"/>
        <end position="128"/>
    </location>
</feature>
<dbReference type="CDD" id="cd00067">
    <property type="entry name" value="GAL4"/>
    <property type="match status" value="1"/>
</dbReference>
<dbReference type="PROSITE" id="PS00463">
    <property type="entry name" value="ZN2_CY6_FUNGAL_1"/>
    <property type="match status" value="1"/>
</dbReference>
<reference evidence="8" key="1">
    <citation type="journal article" date="2022" name="bioRxiv">
        <title>Deciphering the potential niche of two novel black yeast fungi from a biological soil crust based on their genomes, phenotypes, and melanin regulation.</title>
        <authorList>
            <consortium name="DOE Joint Genome Institute"/>
            <person name="Carr E.C."/>
            <person name="Barton Q."/>
            <person name="Grambo S."/>
            <person name="Sullivan M."/>
            <person name="Renfro C.M."/>
            <person name="Kuo A."/>
            <person name="Pangilinan J."/>
            <person name="Lipzen A."/>
            <person name="Keymanesh K."/>
            <person name="Savage E."/>
            <person name="Barry K."/>
            <person name="Grigoriev I.V."/>
            <person name="Riekhof W.R."/>
            <person name="Harris S.S."/>
        </authorList>
    </citation>
    <scope>NUCLEOTIDE SEQUENCE</scope>
    <source>
        <strain evidence="8">JF 03-4F</strain>
    </source>
</reference>
<dbReference type="GO" id="GO:0006351">
    <property type="term" value="P:DNA-templated transcription"/>
    <property type="evidence" value="ECO:0007669"/>
    <property type="project" value="InterPro"/>
</dbReference>
<comment type="caution">
    <text evidence="8">The sequence shown here is derived from an EMBL/GenBank/DDBJ whole genome shotgun (WGS) entry which is preliminary data.</text>
</comment>
<evidence type="ECO:0000256" key="1">
    <source>
        <dbReference type="ARBA" id="ARBA00022723"/>
    </source>
</evidence>